<keyword evidence="2" id="KW-0472">Membrane</keyword>
<gene>
    <name evidence="4" type="ORF">PENDEC_c009G00411</name>
</gene>
<dbReference type="OMA" id="ACHVAID"/>
<protein>
    <submittedName>
        <fullName evidence="4">Uncharacterized protein</fullName>
    </submittedName>
</protein>
<comment type="caution">
    <text evidence="4">The sequence shown here is derived from an EMBL/GenBank/DDBJ whole genome shotgun (WGS) entry which is preliminary data.</text>
</comment>
<keyword evidence="5" id="KW-1185">Reference proteome</keyword>
<feature type="signal peptide" evidence="3">
    <location>
        <begin position="1"/>
        <end position="30"/>
    </location>
</feature>
<feature type="region of interest" description="Disordered" evidence="1">
    <location>
        <begin position="162"/>
        <end position="188"/>
    </location>
</feature>
<reference evidence="5" key="1">
    <citation type="journal article" date="2017" name="Nat. Microbiol.">
        <title>Global analysis of biosynthetic gene clusters reveals vast potential of secondary metabolite production in Penicillium species.</title>
        <authorList>
            <person name="Nielsen J.C."/>
            <person name="Grijseels S."/>
            <person name="Prigent S."/>
            <person name="Ji B."/>
            <person name="Dainat J."/>
            <person name="Nielsen K.F."/>
            <person name="Frisvad J.C."/>
            <person name="Workman M."/>
            <person name="Nielsen J."/>
        </authorList>
    </citation>
    <scope>NUCLEOTIDE SEQUENCE [LARGE SCALE GENOMIC DNA]</scope>
    <source>
        <strain evidence="5">IBT 11843</strain>
    </source>
</reference>
<proteinExistence type="predicted"/>
<dbReference type="OrthoDB" id="4344543at2759"/>
<evidence type="ECO:0000256" key="1">
    <source>
        <dbReference type="SAM" id="MobiDB-lite"/>
    </source>
</evidence>
<evidence type="ECO:0000256" key="3">
    <source>
        <dbReference type="SAM" id="SignalP"/>
    </source>
</evidence>
<feature type="region of interest" description="Disordered" evidence="1">
    <location>
        <begin position="265"/>
        <end position="285"/>
    </location>
</feature>
<dbReference type="AlphaFoldDB" id="A0A1V6PCX0"/>
<name>A0A1V6PCX0_PENDC</name>
<feature type="transmembrane region" description="Helical" evidence="2">
    <location>
        <begin position="291"/>
        <end position="308"/>
    </location>
</feature>
<sequence>MRAGLAKRGALPLLALIVFSLLTLVPSLSSIYNIKLADFTYSANGARRVPLIQNSATELTSETYPVDPRKSWILATQHRHRGNRPSRSPRAGHGAPTFPSEIAPVENESRVSHGAESSFMFSRRAHAFRTYVIQQLDDYQFLTPFANRSYATGNANLHPTLAPSNITPSPTSIHNKSSQHPPQLSSGLNTSYIPSKDVSGLQLRSLRNMWQQACRSANDIWGSTKESSYNSTFHPLVQTGSDYLGSIFLGNAAANQATQVDKDSAFPAPTQIPENLPDDLADSASHHSRELGGSCMAVVIGLVVGIMWF</sequence>
<dbReference type="EMBL" id="MDYL01000009">
    <property type="protein sequence ID" value="OQD74815.1"/>
    <property type="molecule type" value="Genomic_DNA"/>
</dbReference>
<organism evidence="4 5">
    <name type="scientific">Penicillium decumbens</name>
    <dbReference type="NCBI Taxonomy" id="69771"/>
    <lineage>
        <taxon>Eukaryota</taxon>
        <taxon>Fungi</taxon>
        <taxon>Dikarya</taxon>
        <taxon>Ascomycota</taxon>
        <taxon>Pezizomycotina</taxon>
        <taxon>Eurotiomycetes</taxon>
        <taxon>Eurotiomycetidae</taxon>
        <taxon>Eurotiales</taxon>
        <taxon>Aspergillaceae</taxon>
        <taxon>Penicillium</taxon>
    </lineage>
</organism>
<keyword evidence="2" id="KW-0812">Transmembrane</keyword>
<feature type="chain" id="PRO_5013388546" evidence="3">
    <location>
        <begin position="31"/>
        <end position="309"/>
    </location>
</feature>
<evidence type="ECO:0000313" key="4">
    <source>
        <dbReference type="EMBL" id="OQD74815.1"/>
    </source>
</evidence>
<feature type="region of interest" description="Disordered" evidence="1">
    <location>
        <begin position="78"/>
        <end position="101"/>
    </location>
</feature>
<keyword evidence="2" id="KW-1133">Transmembrane helix</keyword>
<evidence type="ECO:0000313" key="5">
    <source>
        <dbReference type="Proteomes" id="UP000191522"/>
    </source>
</evidence>
<keyword evidence="3" id="KW-0732">Signal</keyword>
<dbReference type="Proteomes" id="UP000191522">
    <property type="component" value="Unassembled WGS sequence"/>
</dbReference>
<accession>A0A1V6PCX0</accession>
<evidence type="ECO:0000256" key="2">
    <source>
        <dbReference type="SAM" id="Phobius"/>
    </source>
</evidence>